<dbReference type="AlphaFoldDB" id="A0A067P4N0"/>
<evidence type="ECO:0000313" key="2">
    <source>
        <dbReference type="Proteomes" id="UP000027265"/>
    </source>
</evidence>
<name>A0A067P4N0_9AGAM</name>
<gene>
    <name evidence="1" type="ORF">JAAARDRAFT_200577</name>
</gene>
<accession>A0A067P4N0</accession>
<dbReference type="EMBL" id="KL197775">
    <property type="protein sequence ID" value="KDQ49744.1"/>
    <property type="molecule type" value="Genomic_DNA"/>
</dbReference>
<dbReference type="SUPFAM" id="SSF52058">
    <property type="entry name" value="L domain-like"/>
    <property type="match status" value="1"/>
</dbReference>
<dbReference type="OrthoDB" id="3258386at2759"/>
<dbReference type="Proteomes" id="UP000027265">
    <property type="component" value="Unassembled WGS sequence"/>
</dbReference>
<protein>
    <recommendedName>
        <fullName evidence="3">F-box domain-containing protein</fullName>
    </recommendedName>
</protein>
<dbReference type="HOGENOM" id="CLU_754470_0_0_1"/>
<keyword evidence="2" id="KW-1185">Reference proteome</keyword>
<proteinExistence type="predicted"/>
<evidence type="ECO:0000313" key="1">
    <source>
        <dbReference type="EMBL" id="KDQ49744.1"/>
    </source>
</evidence>
<sequence length="401" mass="45166">MHKAWNVLEIFEIIATFAGGGKLANVVSLALTCHDFTEPSLDIVWRILPDIVPLIKCMPPDLWETERVQVNLQDYTMITFRHSPMASDWERFEYYARRVKDLGDAPAAAGRHSAIHPPLRVVLHPNVYRSLALCRQPPHLLPELRGLLWKWPYQDFTLQEPNFCPPSEFITFAHLFINPHLTRLRVDNGYFDSLEVITPLASLMHELPITCPNLEHLHLLSLHPALKELSHPLSLSVMGLHSLRDLSVSTIPLSNETWLYLAGLPALEKLSLNLKYIEGALPHIPLHSTPFQALGQVQLVASLGASLPLLESLRESPIIHIHLTLITVPASHHICRFVDILHESERWRDTLSIIDISPFPVTEATVSMSNGEAQGVALSLQPLFVLRNMSNFDGTGPRFAH</sequence>
<dbReference type="STRING" id="933084.A0A067P4N0"/>
<reference evidence="2" key="1">
    <citation type="journal article" date="2014" name="Proc. Natl. Acad. Sci. U.S.A.">
        <title>Extensive sampling of basidiomycete genomes demonstrates inadequacy of the white-rot/brown-rot paradigm for wood decay fungi.</title>
        <authorList>
            <person name="Riley R."/>
            <person name="Salamov A.A."/>
            <person name="Brown D.W."/>
            <person name="Nagy L.G."/>
            <person name="Floudas D."/>
            <person name="Held B.W."/>
            <person name="Levasseur A."/>
            <person name="Lombard V."/>
            <person name="Morin E."/>
            <person name="Otillar R."/>
            <person name="Lindquist E.A."/>
            <person name="Sun H."/>
            <person name="LaButti K.M."/>
            <person name="Schmutz J."/>
            <person name="Jabbour D."/>
            <person name="Luo H."/>
            <person name="Baker S.E."/>
            <person name="Pisabarro A.G."/>
            <person name="Walton J.D."/>
            <person name="Blanchette R.A."/>
            <person name="Henrissat B."/>
            <person name="Martin F."/>
            <person name="Cullen D."/>
            <person name="Hibbett D.S."/>
            <person name="Grigoriev I.V."/>
        </authorList>
    </citation>
    <scope>NUCLEOTIDE SEQUENCE [LARGE SCALE GENOMIC DNA]</scope>
    <source>
        <strain evidence="2">MUCL 33604</strain>
    </source>
</reference>
<evidence type="ECO:0008006" key="3">
    <source>
        <dbReference type="Google" id="ProtNLM"/>
    </source>
</evidence>
<dbReference type="InParanoid" id="A0A067P4N0"/>
<organism evidence="1 2">
    <name type="scientific">Jaapia argillacea MUCL 33604</name>
    <dbReference type="NCBI Taxonomy" id="933084"/>
    <lineage>
        <taxon>Eukaryota</taxon>
        <taxon>Fungi</taxon>
        <taxon>Dikarya</taxon>
        <taxon>Basidiomycota</taxon>
        <taxon>Agaricomycotina</taxon>
        <taxon>Agaricomycetes</taxon>
        <taxon>Agaricomycetidae</taxon>
        <taxon>Jaapiales</taxon>
        <taxon>Jaapiaceae</taxon>
        <taxon>Jaapia</taxon>
    </lineage>
</organism>